<name>A0A679G6V4_9GAMM</name>
<proteinExistence type="inferred from homology"/>
<dbReference type="InterPro" id="IPR036390">
    <property type="entry name" value="WH_DNA-bd_sf"/>
</dbReference>
<dbReference type="PANTHER" id="PTHR30126:SF39">
    <property type="entry name" value="HTH-TYPE TRANSCRIPTIONAL REGULATOR CYSL"/>
    <property type="match status" value="1"/>
</dbReference>
<dbReference type="GO" id="GO:0003700">
    <property type="term" value="F:DNA-binding transcription factor activity"/>
    <property type="evidence" value="ECO:0007669"/>
    <property type="project" value="InterPro"/>
</dbReference>
<keyword evidence="2" id="KW-0805">Transcription regulation</keyword>
<dbReference type="Proteomes" id="UP000501237">
    <property type="component" value="Chromosome"/>
</dbReference>
<evidence type="ECO:0000256" key="2">
    <source>
        <dbReference type="ARBA" id="ARBA00023015"/>
    </source>
</evidence>
<evidence type="ECO:0000256" key="3">
    <source>
        <dbReference type="ARBA" id="ARBA00023125"/>
    </source>
</evidence>
<evidence type="ECO:0000313" key="6">
    <source>
        <dbReference type="EMBL" id="BCA26441.1"/>
    </source>
</evidence>
<dbReference type="RefSeq" id="WP_172432378.1">
    <property type="nucleotide sequence ID" value="NZ_AP022642.1"/>
</dbReference>
<comment type="similarity">
    <text evidence="1">Belongs to the LysR transcriptional regulatory family.</text>
</comment>
<dbReference type="FunFam" id="1.10.10.10:FF:000001">
    <property type="entry name" value="LysR family transcriptional regulator"/>
    <property type="match status" value="1"/>
</dbReference>
<gene>
    <name evidence="6" type="ORF">PtoMrB4_04180</name>
</gene>
<protein>
    <submittedName>
        <fullName evidence="6">LysR family transcriptional regulator</fullName>
    </submittedName>
</protein>
<dbReference type="CDD" id="cd08420">
    <property type="entry name" value="PBP2_CysL_like"/>
    <property type="match status" value="1"/>
</dbReference>
<keyword evidence="3" id="KW-0238">DNA-binding</keyword>
<accession>A0A679G6V4</accession>
<dbReference type="SUPFAM" id="SSF53850">
    <property type="entry name" value="Periplasmic binding protein-like II"/>
    <property type="match status" value="1"/>
</dbReference>
<evidence type="ECO:0000256" key="4">
    <source>
        <dbReference type="ARBA" id="ARBA00023163"/>
    </source>
</evidence>
<sequence length="303" mass="33021">MNLHHLKVFLAVAETGAISAGAERLHISQPAVTREIRELEGRLGLPLFDRQPRGVTLTEAGQRLLAYAERIFALEQAAERELQAFAGLGDGELQLGASATLGSYVLPPLIARFHQAHPQIRVELRVGNTRSILRDLQNQRIALGFVEGEFDRQACAFQRLEQDSLVAVCAPDHPLARRGTLRARDLADYPLYLREEGSGTRASIEQAYHAHGLDTDPRLAIGSTEALKHLVAQGPGLAWLSRRAVADELAAGRLVALAVDDLHIERELHVLWLPSRSLAPAPAAFLALALDGQAPPISNIKES</sequence>
<dbReference type="InterPro" id="IPR005119">
    <property type="entry name" value="LysR_subst-bd"/>
</dbReference>
<dbReference type="InterPro" id="IPR000847">
    <property type="entry name" value="LysR_HTH_N"/>
</dbReference>
<dbReference type="PANTHER" id="PTHR30126">
    <property type="entry name" value="HTH-TYPE TRANSCRIPTIONAL REGULATOR"/>
    <property type="match status" value="1"/>
</dbReference>
<dbReference type="EMBL" id="AP022642">
    <property type="protein sequence ID" value="BCA26441.1"/>
    <property type="molecule type" value="Genomic_DNA"/>
</dbReference>
<evidence type="ECO:0000313" key="7">
    <source>
        <dbReference type="Proteomes" id="UP000501237"/>
    </source>
</evidence>
<dbReference type="GeneID" id="57395628"/>
<dbReference type="PROSITE" id="PS50931">
    <property type="entry name" value="HTH_LYSR"/>
    <property type="match status" value="1"/>
</dbReference>
<dbReference type="Pfam" id="PF00126">
    <property type="entry name" value="HTH_1"/>
    <property type="match status" value="1"/>
</dbReference>
<dbReference type="KEGG" id="poj:PtoMrB4_04180"/>
<keyword evidence="4" id="KW-0804">Transcription</keyword>
<dbReference type="Pfam" id="PF03466">
    <property type="entry name" value="LysR_substrate"/>
    <property type="match status" value="1"/>
</dbReference>
<dbReference type="Gene3D" id="3.40.190.10">
    <property type="entry name" value="Periplasmic binding protein-like II"/>
    <property type="match status" value="2"/>
</dbReference>
<dbReference type="GO" id="GO:0000976">
    <property type="term" value="F:transcription cis-regulatory region binding"/>
    <property type="evidence" value="ECO:0007669"/>
    <property type="project" value="TreeGrafter"/>
</dbReference>
<feature type="domain" description="HTH lysR-type" evidence="5">
    <location>
        <begin position="1"/>
        <end position="58"/>
    </location>
</feature>
<dbReference type="SUPFAM" id="SSF46785">
    <property type="entry name" value="Winged helix' DNA-binding domain"/>
    <property type="match status" value="1"/>
</dbReference>
<evidence type="ECO:0000259" key="5">
    <source>
        <dbReference type="PROSITE" id="PS50931"/>
    </source>
</evidence>
<dbReference type="PRINTS" id="PR00039">
    <property type="entry name" value="HTHLYSR"/>
</dbReference>
<reference evidence="6 7" key="1">
    <citation type="journal article" date="2020" name="Microbiol. Resour. Announc.">
        <title>Complete genome sequence of Pseudomonas otitidis strain MrB4, isolated from Lake Biwa in Japan.</title>
        <authorList>
            <person name="Miyazaki K."/>
            <person name="Hase E."/>
            <person name="Maruya T."/>
        </authorList>
    </citation>
    <scope>NUCLEOTIDE SEQUENCE [LARGE SCALE GENOMIC DNA]</scope>
    <source>
        <strain evidence="6 7">MrB4</strain>
    </source>
</reference>
<dbReference type="InterPro" id="IPR036388">
    <property type="entry name" value="WH-like_DNA-bd_sf"/>
</dbReference>
<dbReference type="Gene3D" id="1.10.10.10">
    <property type="entry name" value="Winged helix-like DNA-binding domain superfamily/Winged helix DNA-binding domain"/>
    <property type="match status" value="1"/>
</dbReference>
<organism evidence="6 7">
    <name type="scientific">Metapseudomonas otitidis</name>
    <dbReference type="NCBI Taxonomy" id="319939"/>
    <lineage>
        <taxon>Bacteria</taxon>
        <taxon>Pseudomonadati</taxon>
        <taxon>Pseudomonadota</taxon>
        <taxon>Gammaproteobacteria</taxon>
        <taxon>Pseudomonadales</taxon>
        <taxon>Pseudomonadaceae</taxon>
        <taxon>Metapseudomonas</taxon>
    </lineage>
</organism>
<dbReference type="AlphaFoldDB" id="A0A679G6V4"/>
<evidence type="ECO:0000256" key="1">
    <source>
        <dbReference type="ARBA" id="ARBA00009437"/>
    </source>
</evidence>